<proteinExistence type="inferred from homology"/>
<comment type="similarity">
    <text evidence="2 7">Belongs to the dihydrofolate reductase family.</text>
</comment>
<evidence type="ECO:0000313" key="10">
    <source>
        <dbReference type="Proteomes" id="UP000481339"/>
    </source>
</evidence>
<dbReference type="AlphaFoldDB" id="A0A7C8FRZ9"/>
<dbReference type="Gene3D" id="3.40.430.10">
    <property type="entry name" value="Dihydrofolate Reductase, subunit A"/>
    <property type="match status" value="1"/>
</dbReference>
<dbReference type="GO" id="GO:0050661">
    <property type="term" value="F:NADP binding"/>
    <property type="evidence" value="ECO:0007669"/>
    <property type="project" value="InterPro"/>
</dbReference>
<protein>
    <recommendedName>
        <fullName evidence="3">dihydrofolate reductase</fullName>
        <ecNumber evidence="3">1.5.1.3</ecNumber>
    </recommendedName>
</protein>
<evidence type="ECO:0000256" key="7">
    <source>
        <dbReference type="RuleBase" id="RU004474"/>
    </source>
</evidence>
<comment type="caution">
    <text evidence="9">The sequence shown here is derived from an EMBL/GenBank/DDBJ whole genome shotgun (WGS) entry which is preliminary data.</text>
</comment>
<dbReference type="UniPathway" id="UPA00077">
    <property type="reaction ID" value="UER00158"/>
</dbReference>
<evidence type="ECO:0000256" key="5">
    <source>
        <dbReference type="ARBA" id="ARBA00022857"/>
    </source>
</evidence>
<dbReference type="GO" id="GO:0006730">
    <property type="term" value="P:one-carbon metabolic process"/>
    <property type="evidence" value="ECO:0007669"/>
    <property type="project" value="UniProtKB-KW"/>
</dbReference>
<dbReference type="InterPro" id="IPR024072">
    <property type="entry name" value="DHFR-like_dom_sf"/>
</dbReference>
<dbReference type="GO" id="GO:0005829">
    <property type="term" value="C:cytosol"/>
    <property type="evidence" value="ECO:0007669"/>
    <property type="project" value="TreeGrafter"/>
</dbReference>
<evidence type="ECO:0000256" key="2">
    <source>
        <dbReference type="ARBA" id="ARBA00009539"/>
    </source>
</evidence>
<dbReference type="GO" id="GO:0046654">
    <property type="term" value="P:tetrahydrofolate biosynthetic process"/>
    <property type="evidence" value="ECO:0007669"/>
    <property type="project" value="UniProtKB-UniPathway"/>
</dbReference>
<evidence type="ECO:0000313" key="9">
    <source>
        <dbReference type="EMBL" id="KAB1631258.1"/>
    </source>
</evidence>
<comment type="pathway">
    <text evidence="1">Cofactor biosynthesis; tetrahydrofolate biosynthesis; 5,6,7,8-tetrahydrofolate from 7,8-dihydrofolate: step 1/1.</text>
</comment>
<name>A0A7C8FRZ9_9MICO</name>
<dbReference type="InterPro" id="IPR017925">
    <property type="entry name" value="DHFR_CS"/>
</dbReference>
<dbReference type="GO" id="GO:0046655">
    <property type="term" value="P:folic acid metabolic process"/>
    <property type="evidence" value="ECO:0007669"/>
    <property type="project" value="TreeGrafter"/>
</dbReference>
<dbReference type="Pfam" id="PF00186">
    <property type="entry name" value="DHFR_1"/>
    <property type="match status" value="1"/>
</dbReference>
<evidence type="ECO:0000256" key="6">
    <source>
        <dbReference type="ARBA" id="ARBA00023002"/>
    </source>
</evidence>
<feature type="domain" description="DHFR" evidence="8">
    <location>
        <begin position="2"/>
        <end position="200"/>
    </location>
</feature>
<evidence type="ECO:0000259" key="8">
    <source>
        <dbReference type="PROSITE" id="PS51330"/>
    </source>
</evidence>
<keyword evidence="5" id="KW-0521">NADP</keyword>
<dbReference type="CDD" id="cd00209">
    <property type="entry name" value="DHFR"/>
    <property type="match status" value="1"/>
</dbReference>
<keyword evidence="6" id="KW-0560">Oxidoreductase</keyword>
<accession>A0A7C8FRZ9</accession>
<evidence type="ECO:0000256" key="1">
    <source>
        <dbReference type="ARBA" id="ARBA00004903"/>
    </source>
</evidence>
<dbReference type="OrthoDB" id="9804315at2"/>
<dbReference type="PANTHER" id="PTHR48069:SF3">
    <property type="entry name" value="DIHYDROFOLATE REDUCTASE"/>
    <property type="match status" value="1"/>
</dbReference>
<sequence length="200" mass="21399">MHVGLIWAQDRAGVIGAAGRIPWRVPEDLAHFKAVTLGRPVVMGRRTWDSLPPRARPLPGRVNIVVTGQADWAAGLAGATRDAAAAGTLRVAHGLPEALALAGRVTRADAVGTTGMEPDVWVMGGARLYADALPLPQTRVIERTLVDVDVRVGDPVQGIAPAVPDAFAPGLDPTWRRVAGDDAWRVSRTGVRHRFERLVR</sequence>
<dbReference type="PANTHER" id="PTHR48069">
    <property type="entry name" value="DIHYDROFOLATE REDUCTASE"/>
    <property type="match status" value="1"/>
</dbReference>
<evidence type="ECO:0000256" key="3">
    <source>
        <dbReference type="ARBA" id="ARBA00012856"/>
    </source>
</evidence>
<keyword evidence="10" id="KW-1185">Reference proteome</keyword>
<dbReference type="PROSITE" id="PS51330">
    <property type="entry name" value="DHFR_2"/>
    <property type="match status" value="1"/>
</dbReference>
<dbReference type="InterPro" id="IPR001796">
    <property type="entry name" value="DHFR_dom"/>
</dbReference>
<dbReference type="GO" id="GO:0004146">
    <property type="term" value="F:dihydrofolate reductase activity"/>
    <property type="evidence" value="ECO:0007669"/>
    <property type="project" value="UniProtKB-EC"/>
</dbReference>
<dbReference type="Proteomes" id="UP000481339">
    <property type="component" value="Unassembled WGS sequence"/>
</dbReference>
<dbReference type="SUPFAM" id="SSF53597">
    <property type="entry name" value="Dihydrofolate reductase-like"/>
    <property type="match status" value="1"/>
</dbReference>
<dbReference type="PRINTS" id="PR00070">
    <property type="entry name" value="DHFR"/>
</dbReference>
<gene>
    <name evidence="9" type="ORF">F8O02_08590</name>
</gene>
<dbReference type="GO" id="GO:0046452">
    <property type="term" value="P:dihydrofolate metabolic process"/>
    <property type="evidence" value="ECO:0007669"/>
    <property type="project" value="TreeGrafter"/>
</dbReference>
<reference evidence="9 10" key="1">
    <citation type="submission" date="2019-09" db="EMBL/GenBank/DDBJ databases">
        <title>Phylogeny of genus Pseudoclavibacter and closely related genus.</title>
        <authorList>
            <person name="Li Y."/>
        </authorList>
    </citation>
    <scope>NUCLEOTIDE SEQUENCE [LARGE SCALE GENOMIC DNA]</scope>
    <source>
        <strain evidence="9 10">JCM 16921</strain>
    </source>
</reference>
<evidence type="ECO:0000256" key="4">
    <source>
        <dbReference type="ARBA" id="ARBA00022563"/>
    </source>
</evidence>
<organism evidence="9 10">
    <name type="scientific">Pseudoclavibacter caeni</name>
    <dbReference type="NCBI Taxonomy" id="908846"/>
    <lineage>
        <taxon>Bacteria</taxon>
        <taxon>Bacillati</taxon>
        <taxon>Actinomycetota</taxon>
        <taxon>Actinomycetes</taxon>
        <taxon>Micrococcales</taxon>
        <taxon>Microbacteriaceae</taxon>
        <taxon>Pseudoclavibacter</taxon>
    </lineage>
</organism>
<dbReference type="EMBL" id="WBKA01000008">
    <property type="protein sequence ID" value="KAB1631258.1"/>
    <property type="molecule type" value="Genomic_DNA"/>
</dbReference>
<dbReference type="InterPro" id="IPR012259">
    <property type="entry name" value="DHFR"/>
</dbReference>
<dbReference type="PROSITE" id="PS00075">
    <property type="entry name" value="DHFR_1"/>
    <property type="match status" value="1"/>
</dbReference>
<dbReference type="EC" id="1.5.1.3" evidence="3"/>
<keyword evidence="4" id="KW-0554">One-carbon metabolism</keyword>